<comment type="caution">
    <text evidence="1">The sequence shown here is derived from an EMBL/GenBank/DDBJ whole genome shotgun (WGS) entry which is preliminary data.</text>
</comment>
<keyword evidence="2" id="KW-1185">Reference proteome</keyword>
<name>A0A368K0C2_9HYPH</name>
<proteinExistence type="predicted"/>
<dbReference type="AlphaFoldDB" id="A0A368K0C2"/>
<reference evidence="1 2" key="1">
    <citation type="submission" date="2018-07" db="EMBL/GenBank/DDBJ databases">
        <title>The draft genome of Phyllobacterium salinisoli.</title>
        <authorList>
            <person name="Liu L."/>
            <person name="Li L."/>
            <person name="Zhang X."/>
            <person name="Liang L."/>
        </authorList>
    </citation>
    <scope>NUCLEOTIDE SEQUENCE [LARGE SCALE GENOMIC DNA]</scope>
    <source>
        <strain evidence="1 2">LLAN61</strain>
    </source>
</reference>
<dbReference type="EMBL" id="QOZG01000044">
    <property type="protein sequence ID" value="RCS21410.1"/>
    <property type="molecule type" value="Genomic_DNA"/>
</dbReference>
<organism evidence="1 2">
    <name type="scientific">Phyllobacterium salinisoli</name>
    <dbReference type="NCBI Taxonomy" id="1899321"/>
    <lineage>
        <taxon>Bacteria</taxon>
        <taxon>Pseudomonadati</taxon>
        <taxon>Pseudomonadota</taxon>
        <taxon>Alphaproteobacteria</taxon>
        <taxon>Hyphomicrobiales</taxon>
        <taxon>Phyllobacteriaceae</taxon>
        <taxon>Phyllobacterium</taxon>
    </lineage>
</organism>
<evidence type="ECO:0000313" key="2">
    <source>
        <dbReference type="Proteomes" id="UP000253420"/>
    </source>
</evidence>
<gene>
    <name evidence="1" type="ORF">DUT91_24310</name>
</gene>
<protein>
    <submittedName>
        <fullName evidence="1">Uncharacterized protein</fullName>
    </submittedName>
</protein>
<accession>A0A368K0C2</accession>
<sequence>MQIHKASIPFLFQADGILELKILKPPIIPILFGPMHLVTNSIKFHMAPSFIREEALSFFLQLQARNRPARSQSRLRSILLATRRKFRFMWGTC</sequence>
<dbReference type="Proteomes" id="UP000253420">
    <property type="component" value="Unassembled WGS sequence"/>
</dbReference>
<evidence type="ECO:0000313" key="1">
    <source>
        <dbReference type="EMBL" id="RCS21410.1"/>
    </source>
</evidence>